<gene>
    <name evidence="1" type="ORF">pdam_00024357</name>
</gene>
<reference evidence="1 2" key="1">
    <citation type="journal article" date="2018" name="Sci. Rep.">
        <title>Comparative analysis of the Pocillopora damicornis genome highlights role of immune system in coral evolution.</title>
        <authorList>
            <person name="Cunning R."/>
            <person name="Bay R.A."/>
            <person name="Gillette P."/>
            <person name="Baker A.C."/>
            <person name="Traylor-Knowles N."/>
        </authorList>
    </citation>
    <scope>NUCLEOTIDE SEQUENCE [LARGE SCALE GENOMIC DNA]</scope>
    <source>
        <strain evidence="1">RSMAS</strain>
        <tissue evidence="1">Whole animal</tissue>
    </source>
</reference>
<comment type="caution">
    <text evidence="1">The sequence shown here is derived from an EMBL/GenBank/DDBJ whole genome shotgun (WGS) entry which is preliminary data.</text>
</comment>
<sequence>MQIVSAHQAISPSAHQATNMLLLQEEGHLISSCFEKWRVAQKQNSVEPKPNGFISKPLPLYDQLAKLHIDDLSVGESIIPPVTSVRNLGSWFDQNLSMIPHITKICRAASFHIYNIRRIRKYLKSFLIAAPALWNSLPASVRDIDNFLVFKRTIKTYLF</sequence>
<accession>A0A3M6U2D7</accession>
<dbReference type="Proteomes" id="UP000275408">
    <property type="component" value="Unassembled WGS sequence"/>
</dbReference>
<organism evidence="1 2">
    <name type="scientific">Pocillopora damicornis</name>
    <name type="common">Cauliflower coral</name>
    <name type="synonym">Millepora damicornis</name>
    <dbReference type="NCBI Taxonomy" id="46731"/>
    <lineage>
        <taxon>Eukaryota</taxon>
        <taxon>Metazoa</taxon>
        <taxon>Cnidaria</taxon>
        <taxon>Anthozoa</taxon>
        <taxon>Hexacorallia</taxon>
        <taxon>Scleractinia</taxon>
        <taxon>Astrocoeniina</taxon>
        <taxon>Pocilloporidae</taxon>
        <taxon>Pocillopora</taxon>
    </lineage>
</organism>
<protein>
    <submittedName>
        <fullName evidence="1">Uncharacterized protein</fullName>
    </submittedName>
</protein>
<evidence type="ECO:0000313" key="2">
    <source>
        <dbReference type="Proteomes" id="UP000275408"/>
    </source>
</evidence>
<name>A0A3M6U2D7_POCDA</name>
<evidence type="ECO:0000313" key="1">
    <source>
        <dbReference type="EMBL" id="RMX47781.1"/>
    </source>
</evidence>
<proteinExistence type="predicted"/>
<dbReference type="AlphaFoldDB" id="A0A3M6U2D7"/>
<dbReference type="EMBL" id="RCHS01002371">
    <property type="protein sequence ID" value="RMX47781.1"/>
    <property type="molecule type" value="Genomic_DNA"/>
</dbReference>
<feature type="non-terminal residue" evidence="1">
    <location>
        <position position="159"/>
    </location>
</feature>
<keyword evidence="2" id="KW-1185">Reference proteome</keyword>